<proteinExistence type="predicted"/>
<organism evidence="7 9">
    <name type="scientific">Alkaliphilus metalliredigens (strain QYMF)</name>
    <dbReference type="NCBI Taxonomy" id="293826"/>
    <lineage>
        <taxon>Bacteria</taxon>
        <taxon>Bacillati</taxon>
        <taxon>Bacillota</taxon>
        <taxon>Clostridia</taxon>
        <taxon>Peptostreptococcales</taxon>
        <taxon>Natronincolaceae</taxon>
        <taxon>Alkaliphilus</taxon>
    </lineage>
</organism>
<dbReference type="EMBL" id="CP000724">
    <property type="protein sequence ID" value="ABR50609.1"/>
    <property type="molecule type" value="Genomic_DNA"/>
</dbReference>
<keyword evidence="4 6" id="KW-1133">Transmembrane helix</keyword>
<protein>
    <submittedName>
        <fullName evidence="7">Sodium pump decarboxylase, gamma subunit</fullName>
    </submittedName>
</protein>
<keyword evidence="2" id="KW-1003">Cell membrane</keyword>
<dbReference type="Proteomes" id="UP000001572">
    <property type="component" value="Chromosome"/>
</dbReference>
<dbReference type="HOGENOM" id="CLU_156431_0_0_9"/>
<evidence type="ECO:0000313" key="7">
    <source>
        <dbReference type="EMBL" id="ABR49356.1"/>
    </source>
</evidence>
<evidence type="ECO:0000313" key="9">
    <source>
        <dbReference type="Proteomes" id="UP000001572"/>
    </source>
</evidence>
<gene>
    <name evidence="7" type="ordered locus">Amet_3218</name>
    <name evidence="8" type="ordered locus">Amet_4537</name>
</gene>
<evidence type="ECO:0000256" key="4">
    <source>
        <dbReference type="ARBA" id="ARBA00022989"/>
    </source>
</evidence>
<keyword evidence="3 6" id="KW-0812">Transmembrane</keyword>
<dbReference type="AlphaFoldDB" id="A6TT38"/>
<dbReference type="STRING" id="293826.Amet_3218"/>
<dbReference type="GO" id="GO:0015081">
    <property type="term" value="F:sodium ion transmembrane transporter activity"/>
    <property type="evidence" value="ECO:0007669"/>
    <property type="project" value="InterPro"/>
</dbReference>
<evidence type="ECO:0000256" key="6">
    <source>
        <dbReference type="SAM" id="Phobius"/>
    </source>
</evidence>
<reference evidence="9" key="2">
    <citation type="journal article" date="2016" name="Genome Announc.">
        <title>Complete genome sequence of Alkaliphilus metalliredigens strain QYMF, an alkaliphilic and metal-reducing bacterium isolated from borax-contaminated leachate ponds.</title>
        <authorList>
            <person name="Hwang C."/>
            <person name="Copeland A."/>
            <person name="Lucas S."/>
            <person name="Lapidus A."/>
            <person name="Barry K."/>
            <person name="Detter J.C."/>
            <person name="Glavina Del Rio T."/>
            <person name="Hammon N."/>
            <person name="Israni S."/>
            <person name="Dalin E."/>
            <person name="Tice H."/>
            <person name="Pitluck S."/>
            <person name="Chertkov O."/>
            <person name="Brettin T."/>
            <person name="Bruce D."/>
            <person name="Han C."/>
            <person name="Schmutz J."/>
            <person name="Larimer F."/>
            <person name="Land M.L."/>
            <person name="Hauser L."/>
            <person name="Kyrpides N."/>
            <person name="Mikhailova N."/>
            <person name="Ye Q."/>
            <person name="Zhou J."/>
            <person name="Richardson P."/>
            <person name="Fields M.W."/>
        </authorList>
    </citation>
    <scope>NUCLEOTIDE SEQUENCE [LARGE SCALE GENOMIC DNA]</scope>
    <source>
        <strain evidence="9">QYMF</strain>
    </source>
</reference>
<dbReference type="GO" id="GO:0036376">
    <property type="term" value="P:sodium ion export across plasma membrane"/>
    <property type="evidence" value="ECO:0007669"/>
    <property type="project" value="InterPro"/>
</dbReference>
<evidence type="ECO:0000256" key="1">
    <source>
        <dbReference type="ARBA" id="ARBA00004236"/>
    </source>
</evidence>
<dbReference type="GO" id="GO:0005886">
    <property type="term" value="C:plasma membrane"/>
    <property type="evidence" value="ECO:0007669"/>
    <property type="project" value="UniProtKB-SubCell"/>
</dbReference>
<evidence type="ECO:0000256" key="2">
    <source>
        <dbReference type="ARBA" id="ARBA00022475"/>
    </source>
</evidence>
<dbReference type="OrthoDB" id="1954652at2"/>
<evidence type="ECO:0000256" key="5">
    <source>
        <dbReference type="ARBA" id="ARBA00023136"/>
    </source>
</evidence>
<evidence type="ECO:0000313" key="8">
    <source>
        <dbReference type="EMBL" id="ABR50609.1"/>
    </source>
</evidence>
<dbReference type="RefSeq" id="WP_012064321.1">
    <property type="nucleotide sequence ID" value="NC_009633.1"/>
</dbReference>
<dbReference type="Pfam" id="PF04277">
    <property type="entry name" value="OAD_gamma"/>
    <property type="match status" value="1"/>
</dbReference>
<accession>A6TT38</accession>
<dbReference type="KEGG" id="amt:Amet_3218"/>
<feature type="transmembrane region" description="Helical" evidence="6">
    <location>
        <begin position="24"/>
        <end position="48"/>
    </location>
</feature>
<name>A6TT38_ALKMQ</name>
<dbReference type="NCBIfam" id="TIGR01195">
    <property type="entry name" value="oadG_fam"/>
    <property type="match status" value="1"/>
</dbReference>
<dbReference type="InterPro" id="IPR005899">
    <property type="entry name" value="Na_pump_deCOase"/>
</dbReference>
<keyword evidence="9" id="KW-1185">Reference proteome</keyword>
<comment type="subcellular location">
    <subcellularLocation>
        <location evidence="1">Cell membrane</location>
    </subcellularLocation>
</comment>
<sequence length="133" mass="14538">MTLLEKMKVSIDQMTMAEKLGGSLQATVMGVSIVFVALMFLFLAITIMEKMLYGAEQKKTKKEVPVPVEATIEEAEEEDTTSDTELVAVITAAIAASLHTSTHNIVVRNIVRTSENTPAWARAGRGEQVQSRL</sequence>
<keyword evidence="5 6" id="KW-0472">Membrane</keyword>
<dbReference type="KEGG" id="amt:Amet_4537"/>
<evidence type="ECO:0000256" key="3">
    <source>
        <dbReference type="ARBA" id="ARBA00022692"/>
    </source>
</evidence>
<dbReference type="EMBL" id="CP000724">
    <property type="protein sequence ID" value="ABR49356.1"/>
    <property type="molecule type" value="Genomic_DNA"/>
</dbReference>
<dbReference type="eggNOG" id="COG3630">
    <property type="taxonomic scope" value="Bacteria"/>
</dbReference>
<reference evidence="7" key="1">
    <citation type="submission" date="2007-06" db="EMBL/GenBank/DDBJ databases">
        <title>Complete sequence of Alkaliphilus metalliredigens QYMF.</title>
        <authorList>
            <consortium name="US DOE Joint Genome Institute"/>
            <person name="Copeland A."/>
            <person name="Lucas S."/>
            <person name="Lapidus A."/>
            <person name="Barry K."/>
            <person name="Detter J.C."/>
            <person name="Glavina del Rio T."/>
            <person name="Hammon N."/>
            <person name="Israni S."/>
            <person name="Dalin E."/>
            <person name="Tice H."/>
            <person name="Pitluck S."/>
            <person name="Chertkov O."/>
            <person name="Brettin T."/>
            <person name="Bruce D."/>
            <person name="Han C."/>
            <person name="Schmutz J."/>
            <person name="Larimer F."/>
            <person name="Land M."/>
            <person name="Hauser L."/>
            <person name="Kyrpides N."/>
            <person name="Mikhailova N."/>
            <person name="Ye Q."/>
            <person name="Zhou J."/>
            <person name="Fields M."/>
            <person name="Richardson P."/>
        </authorList>
    </citation>
    <scope>NUCLEOTIDE SEQUENCE</scope>
    <source>
        <strain evidence="7">QYMF</strain>
    </source>
</reference>